<accession>A0A6J4MNU0</accession>
<feature type="region of interest" description="Disordered" evidence="1">
    <location>
        <begin position="203"/>
        <end position="259"/>
    </location>
</feature>
<feature type="region of interest" description="Disordered" evidence="1">
    <location>
        <begin position="1"/>
        <end position="53"/>
    </location>
</feature>
<feature type="compositionally biased region" description="Low complexity" evidence="1">
    <location>
        <begin position="1"/>
        <end position="16"/>
    </location>
</feature>
<name>A0A6J4MNU0_9ACTN</name>
<evidence type="ECO:0000256" key="1">
    <source>
        <dbReference type="SAM" id="MobiDB-lite"/>
    </source>
</evidence>
<feature type="region of interest" description="Disordered" evidence="1">
    <location>
        <begin position="92"/>
        <end position="159"/>
    </location>
</feature>
<reference evidence="2" key="1">
    <citation type="submission" date="2020-02" db="EMBL/GenBank/DDBJ databases">
        <authorList>
            <person name="Meier V. D."/>
        </authorList>
    </citation>
    <scope>NUCLEOTIDE SEQUENCE</scope>
    <source>
        <strain evidence="2">AVDCRST_MAG36</strain>
    </source>
</reference>
<sequence>DAVAGDAGAARPGGVVRRLRRRGGRRRRARPAAGARAGAAGGVAGPGARDQQAGVDLRDDGRVRDVLPAGPAAPGDVPAVDGVRVPRVVARGAGREPHPGVGVHAARARRAARGRRLRAGATGAGGADRAPLQRSSAHRRGDAGGAGDRGVRRRARSRDRVVLRVHARGAARLRVPRGVCQGTAGELGDQPGGAVRLRAAGRGAVADRAAHGGRQPRRRLPRRADRGGPRRAVHPRRLPARRGGVRAPPRCGRARPRRL</sequence>
<feature type="compositionally biased region" description="Basic residues" evidence="1">
    <location>
        <begin position="17"/>
        <end position="30"/>
    </location>
</feature>
<proteinExistence type="predicted"/>
<dbReference type="EMBL" id="CADCUH010000191">
    <property type="protein sequence ID" value="CAA9364622.1"/>
    <property type="molecule type" value="Genomic_DNA"/>
</dbReference>
<evidence type="ECO:0000313" key="2">
    <source>
        <dbReference type="EMBL" id="CAA9364622.1"/>
    </source>
</evidence>
<dbReference type="AlphaFoldDB" id="A0A6J4MNU0"/>
<protein>
    <submittedName>
        <fullName evidence="2">Putative membrane protein</fullName>
    </submittedName>
</protein>
<feature type="non-terminal residue" evidence="2">
    <location>
        <position position="259"/>
    </location>
</feature>
<feature type="non-terminal residue" evidence="2">
    <location>
        <position position="1"/>
    </location>
</feature>
<organism evidence="2">
    <name type="scientific">uncultured Nocardioidaceae bacterium</name>
    <dbReference type="NCBI Taxonomy" id="253824"/>
    <lineage>
        <taxon>Bacteria</taxon>
        <taxon>Bacillati</taxon>
        <taxon>Actinomycetota</taxon>
        <taxon>Actinomycetes</taxon>
        <taxon>Propionibacteriales</taxon>
        <taxon>Nocardioidaceae</taxon>
        <taxon>environmental samples</taxon>
    </lineage>
</organism>
<gene>
    <name evidence="2" type="ORF">AVDCRST_MAG36-2963</name>
</gene>
<feature type="compositionally biased region" description="Basic residues" evidence="1">
    <location>
        <begin position="106"/>
        <end position="118"/>
    </location>
</feature>
<feature type="compositionally biased region" description="Basic residues" evidence="1">
    <location>
        <begin position="229"/>
        <end position="244"/>
    </location>
</feature>